<dbReference type="Pfam" id="PF03981">
    <property type="entry name" value="Ubiq_cyt_C_chap"/>
    <property type="match status" value="1"/>
</dbReference>
<reference evidence="3 4" key="1">
    <citation type="submission" date="2024-01" db="EMBL/GenBank/DDBJ databases">
        <authorList>
            <consortium name="Genoscope - CEA"/>
            <person name="William W."/>
        </authorList>
    </citation>
    <scope>NUCLEOTIDE SEQUENCE [LARGE SCALE GENOMIC DNA]</scope>
    <source>
        <strain evidence="3 4">29B2s-10</strain>
    </source>
</reference>
<evidence type="ECO:0000313" key="3">
    <source>
        <dbReference type="EMBL" id="CAK7907296.1"/>
    </source>
</evidence>
<evidence type="ECO:0000259" key="2">
    <source>
        <dbReference type="Pfam" id="PF03981"/>
    </source>
</evidence>
<name>A0ABP0ECI8_9ASCO</name>
<feature type="domain" description="Ubiquinol-cytochrome c chaperone" evidence="2">
    <location>
        <begin position="133"/>
        <end position="276"/>
    </location>
</feature>
<dbReference type="EMBL" id="OZ004257">
    <property type="protein sequence ID" value="CAK7907296.1"/>
    <property type="molecule type" value="Genomic_DNA"/>
</dbReference>
<gene>
    <name evidence="3" type="primary">CBP3</name>
    <name evidence="3" type="ORF">CAAN4_E04852</name>
</gene>
<organism evidence="3 4">
    <name type="scientific">[Candida] anglica</name>
    <dbReference type="NCBI Taxonomy" id="148631"/>
    <lineage>
        <taxon>Eukaryota</taxon>
        <taxon>Fungi</taxon>
        <taxon>Dikarya</taxon>
        <taxon>Ascomycota</taxon>
        <taxon>Saccharomycotina</taxon>
        <taxon>Pichiomycetes</taxon>
        <taxon>Debaryomycetaceae</taxon>
        <taxon>Kurtzmaniella</taxon>
    </lineage>
</organism>
<dbReference type="PANTHER" id="PTHR12184:SF1">
    <property type="entry name" value="UBIQUINOL-CYTOCHROME-C REDUCTASE COMPLEX ASSEMBLY FACTOR 1"/>
    <property type="match status" value="1"/>
</dbReference>
<evidence type="ECO:0000313" key="4">
    <source>
        <dbReference type="Proteomes" id="UP001497600"/>
    </source>
</evidence>
<accession>A0ABP0ECI8</accession>
<dbReference type="InterPro" id="IPR007129">
    <property type="entry name" value="Ubiqinol_cyt_c_chaperone_CPB3"/>
</dbReference>
<evidence type="ECO:0000256" key="1">
    <source>
        <dbReference type="ARBA" id="ARBA00006407"/>
    </source>
</evidence>
<proteinExistence type="inferred from homology"/>
<keyword evidence="4" id="KW-1185">Reference proteome</keyword>
<protein>
    <submittedName>
        <fullName evidence="3">Protein Cbp3p, mitochondrial</fullName>
    </submittedName>
</protein>
<comment type="similarity">
    <text evidence="1">Belongs to the CBP3 family.</text>
</comment>
<dbReference type="PANTHER" id="PTHR12184">
    <property type="entry name" value="UBIQUINOL-CYTOCHROME C REDUCTASE COMPLEX ASSEMBLY FACTOR 1 FAMILY MEMBER"/>
    <property type="match status" value="1"/>
</dbReference>
<sequence length="318" mass="36266">MLRTPVNTIRLSSRRALSGSRIVANKETIETPSKLASTSSLPKIEQNLLKKSPRQPSKKSPFLSSNVIESDPNYKMAGWMQQIGQTVIRVFNIDMDASRSGPVAGSKYYGECKKQSLYYPNEPLSDSARFYYETLGLPQSFSQWFQITTLHYWILTVRMRAMPFKYGKNYQQKLVDRFFKDMELRMAEELGINSNRIIEGYLKEYHSQLLGCVLSYDEGLQTDDITLAAALWRNVFNGDPNADMRHIEALLGHVRQQLYVLNKMSDRQFGFGDFEFVPPNEVVTPLTKAQEAELAAAVKKSYEGKTLPSQRSSLSLDE</sequence>
<dbReference type="Proteomes" id="UP001497600">
    <property type="component" value="Chromosome E"/>
</dbReference>
<dbReference type="InterPro" id="IPR021150">
    <property type="entry name" value="Ubiq_cyt_c_chap"/>
</dbReference>